<dbReference type="AlphaFoldDB" id="A0AB38TIF5"/>
<dbReference type="InterPro" id="IPR036663">
    <property type="entry name" value="Fumarylacetoacetase_C_sf"/>
</dbReference>
<dbReference type="Proteomes" id="UP001060070">
    <property type="component" value="Chromosome"/>
</dbReference>
<dbReference type="InterPro" id="IPR050772">
    <property type="entry name" value="Hydratase-Decarb/MhpD_sf"/>
</dbReference>
<dbReference type="RefSeq" id="WP_024504876.1">
    <property type="nucleotide sequence ID" value="NZ_CP088147.1"/>
</dbReference>
<accession>A0AB38TIF5</accession>
<dbReference type="GO" id="GO:0008684">
    <property type="term" value="F:2-oxopent-4-enoate hydratase activity"/>
    <property type="evidence" value="ECO:0007669"/>
    <property type="project" value="TreeGrafter"/>
</dbReference>
<evidence type="ECO:0000313" key="1">
    <source>
        <dbReference type="EMBL" id="UTU54410.1"/>
    </source>
</evidence>
<dbReference type="Gene3D" id="3.90.850.10">
    <property type="entry name" value="Fumarylacetoacetase-like, C-terminal domain"/>
    <property type="match status" value="1"/>
</dbReference>
<proteinExistence type="predicted"/>
<dbReference type="PANTHER" id="PTHR30143">
    <property type="entry name" value="ACID HYDRATASE"/>
    <property type="match status" value="1"/>
</dbReference>
<protein>
    <submittedName>
        <fullName evidence="1">Hydratase</fullName>
    </submittedName>
</protein>
<keyword evidence="2" id="KW-1185">Reference proteome</keyword>
<dbReference type="PANTHER" id="PTHR30143:SF0">
    <property type="entry name" value="2-KETO-4-PENTENOATE HYDRATASE"/>
    <property type="match status" value="1"/>
</dbReference>
<dbReference type="GO" id="GO:0005737">
    <property type="term" value="C:cytoplasm"/>
    <property type="evidence" value="ECO:0007669"/>
    <property type="project" value="TreeGrafter"/>
</dbReference>
<dbReference type="EMBL" id="CP088147">
    <property type="protein sequence ID" value="UTU54410.1"/>
    <property type="molecule type" value="Genomic_DNA"/>
</dbReference>
<gene>
    <name evidence="1" type="ORF">LRP29_13900</name>
</gene>
<organism evidence="1 2">
    <name type="scientific">Mesorhizobium ciceri</name>
    <dbReference type="NCBI Taxonomy" id="39645"/>
    <lineage>
        <taxon>Bacteria</taxon>
        <taxon>Pseudomonadati</taxon>
        <taxon>Pseudomonadota</taxon>
        <taxon>Alphaproteobacteria</taxon>
        <taxon>Hyphomicrobiales</taxon>
        <taxon>Phyllobacteriaceae</taxon>
        <taxon>Mesorhizobium</taxon>
    </lineage>
</organism>
<dbReference type="SUPFAM" id="SSF56529">
    <property type="entry name" value="FAH"/>
    <property type="match status" value="1"/>
</dbReference>
<reference evidence="1 2" key="1">
    <citation type="journal article" date="2022" name="Microbiol. Resour. Announc.">
        <title>Complete Genome Sequence of Mesorhizobium ciceri Strain R30, a Rhizobium Used as a Commercial Inoculant for Chickpea in Argentina.</title>
        <authorList>
            <person name="Foresto E."/>
            <person name="Revale S."/>
            <person name="Primo E."/>
            <person name="Nievas F."/>
            <person name="Carezzano E."/>
            <person name="Puente M."/>
            <person name="Alzari P."/>
            <person name="Mart M."/>
            <person name="Ben-Assaya M."/>
            <person name="Mornico D."/>
            <person name="Santoro M."/>
            <person name="Mart F."/>
            <person name="Giordano W."/>
            <person name="Bogino P."/>
        </authorList>
    </citation>
    <scope>NUCLEOTIDE SEQUENCE [LARGE SCALE GENOMIC DNA]</scope>
    <source>
        <strain evidence="1 2">R30</strain>
    </source>
</reference>
<name>A0AB38TIF5_9HYPH</name>
<evidence type="ECO:0000313" key="2">
    <source>
        <dbReference type="Proteomes" id="UP001060070"/>
    </source>
</evidence>
<sequence length="255" mass="26842">MSDSFDLDRAAEGLASAWRAGAQPAGLRADVRPRSLAEGYDVQDRLIALLGHAVVGWKIGLAGRNFYRGAGLSRPIFGRILAPRRHVSGEDVIVPRDASVTIELEIALVLACDAGPVVTPDLIESAHIGFEIVSSRLPDRQRIGVPATIADNCVSHAVVLGQTVDLDAIGDIAAHAGVTVDGHLRARGLRGDDLPDTLAVLGHLIAHLRERGQVRRCSGVVFTGTLTQPFDVAAPCELAVTGTGSALRCRLVPAP</sequence>